<comment type="caution">
    <text evidence="2">The sequence shown here is derived from an EMBL/GenBank/DDBJ whole genome shotgun (WGS) entry which is preliminary data.</text>
</comment>
<dbReference type="Pfam" id="PF13374">
    <property type="entry name" value="TPR_10"/>
    <property type="match status" value="1"/>
</dbReference>
<evidence type="ECO:0000256" key="1">
    <source>
        <dbReference type="PROSITE-ProRule" id="PRU00339"/>
    </source>
</evidence>
<dbReference type="Proteomes" id="UP000285060">
    <property type="component" value="Unassembled WGS sequence"/>
</dbReference>
<dbReference type="EMBL" id="QUSY01000120">
    <property type="protein sequence ID" value="RHY32678.1"/>
    <property type="molecule type" value="Genomic_DNA"/>
</dbReference>
<reference evidence="2 3" key="1">
    <citation type="submission" date="2018-08" db="EMBL/GenBank/DDBJ databases">
        <title>Aphanomyces genome sequencing and annotation.</title>
        <authorList>
            <person name="Minardi D."/>
            <person name="Oidtmann B."/>
            <person name="Van Der Giezen M."/>
            <person name="Studholme D.J."/>
        </authorList>
    </citation>
    <scope>NUCLEOTIDE SEQUENCE [LARGE SCALE GENOMIC DNA]</scope>
    <source>
        <strain evidence="2 3">NJM0002</strain>
    </source>
</reference>
<evidence type="ECO:0000313" key="2">
    <source>
        <dbReference type="EMBL" id="RHY32678.1"/>
    </source>
</evidence>
<evidence type="ECO:0000313" key="3">
    <source>
        <dbReference type="Proteomes" id="UP000285060"/>
    </source>
</evidence>
<keyword evidence="3" id="KW-1185">Reference proteome</keyword>
<dbReference type="PROSITE" id="PS50005">
    <property type="entry name" value="TPR"/>
    <property type="match status" value="1"/>
</dbReference>
<organism evidence="2 3">
    <name type="scientific">Aphanomyces invadans</name>
    <dbReference type="NCBI Taxonomy" id="157072"/>
    <lineage>
        <taxon>Eukaryota</taxon>
        <taxon>Sar</taxon>
        <taxon>Stramenopiles</taxon>
        <taxon>Oomycota</taxon>
        <taxon>Saprolegniomycetes</taxon>
        <taxon>Saprolegniales</taxon>
        <taxon>Verrucalvaceae</taxon>
        <taxon>Aphanomyces</taxon>
    </lineage>
</organism>
<accession>A0A418B3N5</accession>
<dbReference type="InterPro" id="IPR011990">
    <property type="entry name" value="TPR-like_helical_dom_sf"/>
</dbReference>
<protein>
    <submittedName>
        <fullName evidence="2">Uncharacterized protein</fullName>
    </submittedName>
</protein>
<dbReference type="Gene3D" id="1.25.40.10">
    <property type="entry name" value="Tetratricopeptide repeat domain"/>
    <property type="match status" value="1"/>
</dbReference>
<dbReference type="AlphaFoldDB" id="A0A418B3N5"/>
<proteinExistence type="predicted"/>
<gene>
    <name evidence="2" type="ORF">DYB32_002346</name>
</gene>
<sequence length="284" mass="32093">MVRNFKATWDFSDVAATETRFRGILTADESSAENLCIQTQIARTFGLRNRFEEAHDLLSKVDEALKMLDATSLDAIEVNVRSRLERGRVYRSSKRPVDARPHFIAATDMALSAHFDELAIDAMHMVALVCDDPKESLEWSGKALKLALHSDDPAARNWDASLANNIGWTYHDAGDFDNAMIHFQTALAARERMGDSKTIHIAKWMIARTHRSRKQHAEALAILHVLDATNSEDGYVSEELAENYEALDQHEKAKPFFLQAWTKLKDDSSVDAARLQRMHTLART</sequence>
<dbReference type="SUPFAM" id="SSF48452">
    <property type="entry name" value="TPR-like"/>
    <property type="match status" value="1"/>
</dbReference>
<keyword evidence="1" id="KW-0802">TPR repeat</keyword>
<name>A0A418B3N5_9STRA</name>
<dbReference type="InterPro" id="IPR019734">
    <property type="entry name" value="TPR_rpt"/>
</dbReference>
<feature type="repeat" description="TPR" evidence="1">
    <location>
        <begin position="160"/>
        <end position="193"/>
    </location>
</feature>